<comment type="caution">
    <text evidence="10">The sequence shown here is derived from an EMBL/GenBank/DDBJ whole genome shotgun (WGS) entry which is preliminary data.</text>
</comment>
<evidence type="ECO:0000256" key="6">
    <source>
        <dbReference type="ARBA" id="ARBA00022842"/>
    </source>
</evidence>
<dbReference type="InterPro" id="IPR029060">
    <property type="entry name" value="PIN-like_dom_sf"/>
</dbReference>
<gene>
    <name evidence="8" type="primary">vapC</name>
    <name evidence="10" type="ORF">ISO4_01332</name>
</gene>
<keyword evidence="2 8" id="KW-1277">Toxin-antitoxin system</keyword>
<keyword evidence="11" id="KW-1185">Reference proteome</keyword>
<dbReference type="HAMAP" id="MF_00265">
    <property type="entry name" value="VapC_Nob1"/>
    <property type="match status" value="1"/>
</dbReference>
<evidence type="ECO:0000259" key="9">
    <source>
        <dbReference type="Pfam" id="PF01850"/>
    </source>
</evidence>
<feature type="binding site" evidence="8">
    <location>
        <position position="100"/>
    </location>
    <ligand>
        <name>Mg(2+)</name>
        <dbReference type="ChEBI" id="CHEBI:18420"/>
    </ligand>
</feature>
<evidence type="ECO:0000256" key="4">
    <source>
        <dbReference type="ARBA" id="ARBA00022723"/>
    </source>
</evidence>
<dbReference type="EC" id="3.1.-.-" evidence="8"/>
<evidence type="ECO:0000256" key="5">
    <source>
        <dbReference type="ARBA" id="ARBA00022801"/>
    </source>
</evidence>
<evidence type="ECO:0000256" key="2">
    <source>
        <dbReference type="ARBA" id="ARBA00022649"/>
    </source>
</evidence>
<reference evidence="10 11" key="1">
    <citation type="submission" date="2012-09" db="EMBL/GenBank/DDBJ databases">
        <title>Genome Sequence of alkane-degrading Bacterium Alcanivorax venustensis ISO4.</title>
        <authorList>
            <person name="Lai Q."/>
            <person name="Shao Z."/>
        </authorList>
    </citation>
    <scope>NUCLEOTIDE SEQUENCE [LARGE SCALE GENOMIC DNA]</scope>
    <source>
        <strain evidence="10 11">ISO4</strain>
    </source>
</reference>
<evidence type="ECO:0000256" key="3">
    <source>
        <dbReference type="ARBA" id="ARBA00022722"/>
    </source>
</evidence>
<dbReference type="Pfam" id="PF01850">
    <property type="entry name" value="PIN"/>
    <property type="match status" value="1"/>
</dbReference>
<feature type="domain" description="PIN" evidence="9">
    <location>
        <begin position="6"/>
        <end position="127"/>
    </location>
</feature>
<sequence length="135" mass="14923">MTDPLYLLDTNICIYIINRKPERVFQHLRGLRAGQVALSSVSGAELAFGVAKTGSRRNRDALEKFLAPLDILPFDETAMGRYGELRAHLERAGTPIGPMDTLIAAQALALGATLVTNNQREFQRVPDLFLENWAA</sequence>
<evidence type="ECO:0000313" key="10">
    <source>
        <dbReference type="EMBL" id="MBF5052730.1"/>
    </source>
</evidence>
<dbReference type="PANTHER" id="PTHR33653">
    <property type="entry name" value="RIBONUCLEASE VAPC2"/>
    <property type="match status" value="1"/>
</dbReference>
<keyword evidence="5 8" id="KW-0378">Hydrolase</keyword>
<comment type="similarity">
    <text evidence="7 8">Belongs to the PINc/VapC protein family.</text>
</comment>
<evidence type="ECO:0000256" key="7">
    <source>
        <dbReference type="ARBA" id="ARBA00038093"/>
    </source>
</evidence>
<dbReference type="EMBL" id="ARXR01000008">
    <property type="protein sequence ID" value="MBF5052730.1"/>
    <property type="molecule type" value="Genomic_DNA"/>
</dbReference>
<evidence type="ECO:0000256" key="1">
    <source>
        <dbReference type="ARBA" id="ARBA00001946"/>
    </source>
</evidence>
<dbReference type="InterPro" id="IPR022907">
    <property type="entry name" value="VapC_family"/>
</dbReference>
<proteinExistence type="inferred from homology"/>
<dbReference type="CDD" id="cd09881">
    <property type="entry name" value="PIN_VapC4-5_FitB-like"/>
    <property type="match status" value="1"/>
</dbReference>
<feature type="binding site" evidence="8">
    <location>
        <position position="9"/>
    </location>
    <ligand>
        <name>Mg(2+)</name>
        <dbReference type="ChEBI" id="CHEBI:18420"/>
    </ligand>
</feature>
<keyword evidence="4 8" id="KW-0479">Metal-binding</keyword>
<keyword evidence="6 8" id="KW-0460">Magnesium</keyword>
<protein>
    <recommendedName>
        <fullName evidence="8">Ribonuclease VapC</fullName>
        <shortName evidence="8">RNase VapC</shortName>
        <ecNumber evidence="8">3.1.-.-</ecNumber>
    </recommendedName>
    <alternativeName>
        <fullName evidence="8">Toxin VapC</fullName>
    </alternativeName>
</protein>
<dbReference type="RefSeq" id="WP_067608358.1">
    <property type="nucleotide sequence ID" value="NZ_ARXR01000008.1"/>
</dbReference>
<name>A0ABS0AEZ9_9GAMM</name>
<keyword evidence="8" id="KW-0800">Toxin</keyword>
<evidence type="ECO:0000313" key="11">
    <source>
        <dbReference type="Proteomes" id="UP000644441"/>
    </source>
</evidence>
<organism evidence="10 11">
    <name type="scientific">Alloalcanivorax venustensis ISO4</name>
    <dbReference type="NCBI Taxonomy" id="1177184"/>
    <lineage>
        <taxon>Bacteria</taxon>
        <taxon>Pseudomonadati</taxon>
        <taxon>Pseudomonadota</taxon>
        <taxon>Gammaproteobacteria</taxon>
        <taxon>Oceanospirillales</taxon>
        <taxon>Alcanivoracaceae</taxon>
        <taxon>Alloalcanivorax</taxon>
    </lineage>
</organism>
<dbReference type="PANTHER" id="PTHR33653:SF1">
    <property type="entry name" value="RIBONUCLEASE VAPC2"/>
    <property type="match status" value="1"/>
</dbReference>
<dbReference type="SUPFAM" id="SSF88723">
    <property type="entry name" value="PIN domain-like"/>
    <property type="match status" value="1"/>
</dbReference>
<evidence type="ECO:0000256" key="8">
    <source>
        <dbReference type="HAMAP-Rule" id="MF_00265"/>
    </source>
</evidence>
<keyword evidence="3 8" id="KW-0540">Nuclease</keyword>
<dbReference type="InterPro" id="IPR050556">
    <property type="entry name" value="Type_II_TA_system_RNase"/>
</dbReference>
<dbReference type="Proteomes" id="UP000644441">
    <property type="component" value="Unassembled WGS sequence"/>
</dbReference>
<dbReference type="InterPro" id="IPR002716">
    <property type="entry name" value="PIN_dom"/>
</dbReference>
<dbReference type="Gene3D" id="3.40.50.1010">
    <property type="entry name" value="5'-nuclease"/>
    <property type="match status" value="1"/>
</dbReference>
<comment type="function">
    <text evidence="8">Toxic component of a toxin-antitoxin (TA) system. An RNase.</text>
</comment>
<comment type="cofactor">
    <cofactor evidence="1 8">
        <name>Mg(2+)</name>
        <dbReference type="ChEBI" id="CHEBI:18420"/>
    </cofactor>
</comment>
<accession>A0ABS0AEZ9</accession>